<dbReference type="GO" id="GO:0003677">
    <property type="term" value="F:DNA binding"/>
    <property type="evidence" value="ECO:0007669"/>
    <property type="project" value="InterPro"/>
</dbReference>
<evidence type="ECO:0000256" key="2">
    <source>
        <dbReference type="ARBA" id="ARBA00023015"/>
    </source>
</evidence>
<dbReference type="InterPro" id="IPR005064">
    <property type="entry name" value="BUG"/>
</dbReference>
<name>A0A845BR93_9PROT</name>
<dbReference type="PROSITE" id="PS51077">
    <property type="entry name" value="HTH_ICLR"/>
    <property type="match status" value="1"/>
</dbReference>
<evidence type="ECO:0000259" key="4">
    <source>
        <dbReference type="PROSITE" id="PS51077"/>
    </source>
</evidence>
<reference evidence="6 7" key="1">
    <citation type="submission" date="2019-03" db="EMBL/GenBank/DDBJ databases">
        <title>Roseomonas sp. a novel Roseomonas species isolated from Sea whip Gorgonian.</title>
        <authorList>
            <person name="Li F."/>
            <person name="Pan X."/>
            <person name="Huang S."/>
            <person name="Li Z."/>
            <person name="Meng B."/>
        </authorList>
    </citation>
    <scope>NUCLEOTIDE SEQUENCE [LARGE SCALE GENOMIC DNA]</scope>
    <source>
        <strain evidence="6 7">M0104</strain>
    </source>
</reference>
<dbReference type="InterPro" id="IPR036388">
    <property type="entry name" value="WH-like_DNA-bd_sf"/>
</dbReference>
<dbReference type="EMBL" id="SNVJ01000031">
    <property type="protein sequence ID" value="MXP65909.1"/>
    <property type="molecule type" value="Genomic_DNA"/>
</dbReference>
<proteinExistence type="inferred from homology"/>
<dbReference type="Gene3D" id="1.10.10.10">
    <property type="entry name" value="Winged helix-like DNA-binding domain superfamily/Winged helix DNA-binding domain"/>
    <property type="match status" value="1"/>
</dbReference>
<dbReference type="InterPro" id="IPR029016">
    <property type="entry name" value="GAF-like_dom_sf"/>
</dbReference>
<evidence type="ECO:0000259" key="5">
    <source>
        <dbReference type="PROSITE" id="PS51078"/>
    </source>
</evidence>
<dbReference type="InterPro" id="IPR036390">
    <property type="entry name" value="WH_DNA-bd_sf"/>
</dbReference>
<dbReference type="SUPFAM" id="SSF46785">
    <property type="entry name" value="Winged helix' DNA-binding domain"/>
    <property type="match status" value="1"/>
</dbReference>
<keyword evidence="2" id="KW-0805">Transcription regulation</keyword>
<organism evidence="6 7">
    <name type="scientific">Teichococcus coralli</name>
    <dbReference type="NCBI Taxonomy" id="2545983"/>
    <lineage>
        <taxon>Bacteria</taxon>
        <taxon>Pseudomonadati</taxon>
        <taxon>Pseudomonadota</taxon>
        <taxon>Alphaproteobacteria</taxon>
        <taxon>Acetobacterales</taxon>
        <taxon>Roseomonadaceae</taxon>
        <taxon>Roseomonas</taxon>
    </lineage>
</organism>
<dbReference type="Gene3D" id="3.30.450.40">
    <property type="match status" value="1"/>
</dbReference>
<dbReference type="CDD" id="cd07012">
    <property type="entry name" value="PBP2_Bug_TTT"/>
    <property type="match status" value="1"/>
</dbReference>
<dbReference type="InterPro" id="IPR014757">
    <property type="entry name" value="Tscrpt_reg_IclR_C"/>
</dbReference>
<evidence type="ECO:0000313" key="7">
    <source>
        <dbReference type="Proteomes" id="UP000460715"/>
    </source>
</evidence>
<dbReference type="AlphaFoldDB" id="A0A845BR93"/>
<keyword evidence="7" id="KW-1185">Reference proteome</keyword>
<comment type="similarity">
    <text evidence="1">Belongs to the UPF0065 (bug) family.</text>
</comment>
<dbReference type="RefSeq" id="WP_160939317.1">
    <property type="nucleotide sequence ID" value="NZ_SNVJ01000031.1"/>
</dbReference>
<comment type="caution">
    <text evidence="6">The sequence shown here is derived from an EMBL/GenBank/DDBJ whole genome shotgun (WGS) entry which is preliminary data.</text>
</comment>
<evidence type="ECO:0000256" key="1">
    <source>
        <dbReference type="ARBA" id="ARBA00006987"/>
    </source>
</evidence>
<dbReference type="Pfam" id="PF09339">
    <property type="entry name" value="HTH_IclR"/>
    <property type="match status" value="1"/>
</dbReference>
<dbReference type="PROSITE" id="PS51078">
    <property type="entry name" value="ICLR_ED"/>
    <property type="match status" value="1"/>
</dbReference>
<accession>A0A845BR93</accession>
<feature type="domain" description="HTH iclR-type" evidence="4">
    <location>
        <begin position="18"/>
        <end position="81"/>
    </location>
</feature>
<dbReference type="Pfam" id="PF03401">
    <property type="entry name" value="TctC"/>
    <property type="match status" value="1"/>
</dbReference>
<dbReference type="Proteomes" id="UP000460715">
    <property type="component" value="Unassembled WGS sequence"/>
</dbReference>
<dbReference type="SUPFAM" id="SSF55781">
    <property type="entry name" value="GAF domain-like"/>
    <property type="match status" value="1"/>
</dbReference>
<sequence>MADLPPHLEMQPASESGIQVLDRSVRLLKLLGEAGQGGMQLSRLAAALGLSASTTHRLLAALEHHGWVERVEGTKLHRLGAALVALAGQAADGTGLRRLCRPALARLSGESGETTFLIVRSGLNALVVDRQEGTYLIESLTQGVGGLMPLGIGAGSAAILASQPEAEIEAVLAANAARYPQFGSSVAQVRERIRQVQAKGYLISDESLIAGLAVLSMAIRPAGHAVTAAIASNFIASRLDTIARLAFLERIRREITAIEASMAVPCASQRPIRSGESCMTQDRKPALPRRRLLAAAPALLAVPGLVRPAAAQGTAQGTAQATAWPDRPVRVVVPFAAGGATDLSSRIVAQKLSELLGQPIVIENRPGAGGTLGVDAVAKAAPDGYSLAMSGLSTTALAMGLYKSLPYDPVKDLVPVAPTVLVPIAIAVRKGLGVSTLQEFIALLKANPGKFSYGSAGNGSSGHISCVAFLQKTGTQAVHVPYRGSGPVFNDLLAGVVDFTADAPGLIKPHAESGALVPLVIATDKRSAVLPEVPTSAEAGLPGYKAYSWFGLFAPAGTPQPIVDKLAQATEKALTDPAVAKKLNDEMGLPPMTGYTPAKFAGFLKEEIDYWVPIVKASGASLD</sequence>
<evidence type="ECO:0000313" key="6">
    <source>
        <dbReference type="EMBL" id="MXP65909.1"/>
    </source>
</evidence>
<dbReference type="OrthoDB" id="7251839at2"/>
<dbReference type="SMART" id="SM00346">
    <property type="entry name" value="HTH_ICLR"/>
    <property type="match status" value="1"/>
</dbReference>
<dbReference type="Gene3D" id="3.40.190.150">
    <property type="entry name" value="Bordetella uptake gene, domain 1"/>
    <property type="match status" value="1"/>
</dbReference>
<evidence type="ECO:0000256" key="3">
    <source>
        <dbReference type="ARBA" id="ARBA00023163"/>
    </source>
</evidence>
<gene>
    <name evidence="6" type="ORF">E0493_21410</name>
</gene>
<keyword evidence="3" id="KW-0804">Transcription</keyword>
<dbReference type="PANTHER" id="PTHR42928">
    <property type="entry name" value="TRICARBOXYLATE-BINDING PROTEIN"/>
    <property type="match status" value="1"/>
</dbReference>
<dbReference type="InterPro" id="IPR042100">
    <property type="entry name" value="Bug_dom1"/>
</dbReference>
<dbReference type="PANTHER" id="PTHR42928:SF5">
    <property type="entry name" value="BLR1237 PROTEIN"/>
    <property type="match status" value="1"/>
</dbReference>
<dbReference type="SUPFAM" id="SSF53850">
    <property type="entry name" value="Periplasmic binding protein-like II"/>
    <property type="match status" value="1"/>
</dbReference>
<dbReference type="InterPro" id="IPR005471">
    <property type="entry name" value="Tscrpt_reg_IclR_N"/>
</dbReference>
<dbReference type="GO" id="GO:0006355">
    <property type="term" value="P:regulation of DNA-templated transcription"/>
    <property type="evidence" value="ECO:0007669"/>
    <property type="project" value="InterPro"/>
</dbReference>
<protein>
    <submittedName>
        <fullName evidence="6">MarR family transcriptional regulator</fullName>
    </submittedName>
</protein>
<dbReference type="Pfam" id="PF01614">
    <property type="entry name" value="IclR_C"/>
    <property type="match status" value="1"/>
</dbReference>
<feature type="domain" description="IclR-ED" evidence="5">
    <location>
        <begin position="82"/>
        <end position="264"/>
    </location>
</feature>
<dbReference type="Gene3D" id="3.40.190.10">
    <property type="entry name" value="Periplasmic binding protein-like II"/>
    <property type="match status" value="1"/>
</dbReference>